<gene>
    <name evidence="1" type="ORF">MM415B02048_0003</name>
</gene>
<organism evidence="1">
    <name type="scientific">viral metagenome</name>
    <dbReference type="NCBI Taxonomy" id="1070528"/>
    <lineage>
        <taxon>unclassified sequences</taxon>
        <taxon>metagenomes</taxon>
        <taxon>organismal metagenomes</taxon>
    </lineage>
</organism>
<dbReference type="AlphaFoldDB" id="A0A6M3IDB0"/>
<dbReference type="EMBL" id="MT141158">
    <property type="protein sequence ID" value="QJA55421.1"/>
    <property type="molecule type" value="Genomic_DNA"/>
</dbReference>
<evidence type="ECO:0000313" key="1">
    <source>
        <dbReference type="EMBL" id="QJA55421.1"/>
    </source>
</evidence>
<sequence>MAKLKKQPRHNCLICNHKDREEIERKYIDGWLLRDIVLHHELVGGIKTLQTHIKAIHLNTEKTEAKRTSIRNFCLKVMQSSLPVVESGKVTVQDGLDAVKILARLGEDDKLEQIWKTVMDRGAEISARPAPKELPNQQELLPLPRLQLVESNYDTEKVQRSIN</sequence>
<name>A0A6M3IDB0_9ZZZZ</name>
<reference evidence="1" key="1">
    <citation type="submission" date="2020-03" db="EMBL/GenBank/DDBJ databases">
        <title>The deep terrestrial virosphere.</title>
        <authorList>
            <person name="Holmfeldt K."/>
            <person name="Nilsson E."/>
            <person name="Simone D."/>
            <person name="Lopez-Fernandez M."/>
            <person name="Wu X."/>
            <person name="de Brujin I."/>
            <person name="Lundin D."/>
            <person name="Andersson A."/>
            <person name="Bertilsson S."/>
            <person name="Dopson M."/>
        </authorList>
    </citation>
    <scope>NUCLEOTIDE SEQUENCE</scope>
    <source>
        <strain evidence="1">MM415B02048</strain>
    </source>
</reference>
<protein>
    <submittedName>
        <fullName evidence="1">Uncharacterized protein</fullName>
    </submittedName>
</protein>
<proteinExistence type="predicted"/>
<accession>A0A6M3IDB0</accession>